<protein>
    <recommendedName>
        <fullName evidence="2">PIN domain-containing protein</fullName>
    </recommendedName>
</protein>
<evidence type="ECO:0000256" key="1">
    <source>
        <dbReference type="SAM" id="MobiDB-lite"/>
    </source>
</evidence>
<evidence type="ECO:0000259" key="2">
    <source>
        <dbReference type="Pfam" id="PF13638"/>
    </source>
</evidence>
<name>A0A177TGB9_9BASI</name>
<dbReference type="PANTHER" id="PTHR16161">
    <property type="entry name" value="TRANSCRIPTIONAL PROTEIN SWT1"/>
    <property type="match status" value="1"/>
</dbReference>
<comment type="caution">
    <text evidence="3">The sequence shown here is derived from an EMBL/GenBank/DDBJ whole genome shotgun (WGS) entry which is preliminary data.</text>
</comment>
<keyword evidence="4" id="KW-1185">Reference proteome</keyword>
<dbReference type="PANTHER" id="PTHR16161:SF0">
    <property type="entry name" value="TRANSCRIPTIONAL PROTEIN SWT1"/>
    <property type="match status" value="1"/>
</dbReference>
<dbReference type="InterPro" id="IPR002716">
    <property type="entry name" value="PIN_dom"/>
</dbReference>
<dbReference type="EMBL" id="LWDF02000460">
    <property type="protein sequence ID" value="KAE8246720.1"/>
    <property type="molecule type" value="Genomic_DNA"/>
</dbReference>
<dbReference type="GO" id="GO:0005634">
    <property type="term" value="C:nucleus"/>
    <property type="evidence" value="ECO:0007669"/>
    <property type="project" value="TreeGrafter"/>
</dbReference>
<dbReference type="Proteomes" id="UP000077521">
    <property type="component" value="Unassembled WGS sequence"/>
</dbReference>
<feature type="domain" description="PIN" evidence="2">
    <location>
        <begin position="213"/>
        <end position="425"/>
    </location>
</feature>
<gene>
    <name evidence="3" type="ORF">A4X13_0g5662</name>
</gene>
<feature type="region of interest" description="Disordered" evidence="1">
    <location>
        <begin position="1"/>
        <end position="38"/>
    </location>
</feature>
<proteinExistence type="predicted"/>
<sequence>MLGNSHRSPYGMPQPTAPRNHNNAHGVRVNRNRGRGPEAAMRAASQSAHGINGVKSGRTYADYSNATTAAASSSRGPVRITISKGAHYTIDPKTGLPQYEEIWEEEEIMDTATSVARSAELNPEIQVDFGCHRKGRESPTKMFNSPRSGSGALPSSNNGIEYAGTTETAPHGRELDANAEDAHQLVARASFIEVQKSSSGLHVGAGREGPSIMVLDTNTLLEHFVFLRQLFSLLLVRNLSAYMLLNVWPKAALNLLSGVSLEFRPAPFRLVLPHIVIRELDGLKTGGRSDGVRNAARQANRWILACLQAQKRSVSTFLSKDTIELIMRAAIAAGGASNEVAAAAEFVASSPIPPEAWALHFETARQYKERYAEDKEAARGRTNDELIVDLCVSLAASTSLPVWLLSNDTNARTHAEIEGIRALELENIVRQPAQPPPPPSAVTRKAITGAGTMVSTHAQSAAEVVPNGDGVRWSKKRTIAELSDPMVAARELIEQWDAQVGDQQLPLQQHRSIQGSHSPLAIEPSTPTIDGAFLAILDADGDEAMEM</sequence>
<dbReference type="AlphaFoldDB" id="A0A177TGB9"/>
<reference evidence="3" key="2">
    <citation type="journal article" date="2019" name="IMA Fungus">
        <title>Genome sequencing and comparison of five Tilletia species to identify candidate genes for the detection of regulated species infecting wheat.</title>
        <authorList>
            <person name="Nguyen H.D.T."/>
            <person name="Sultana T."/>
            <person name="Kesanakurti P."/>
            <person name="Hambleton S."/>
        </authorList>
    </citation>
    <scope>NUCLEOTIDE SEQUENCE</scope>
    <source>
        <strain evidence="3">DAOMC 236416</strain>
    </source>
</reference>
<dbReference type="Pfam" id="PF13638">
    <property type="entry name" value="PIN_4"/>
    <property type="match status" value="1"/>
</dbReference>
<dbReference type="InterPro" id="IPR052626">
    <property type="entry name" value="SWT1_Regulator"/>
</dbReference>
<feature type="region of interest" description="Disordered" evidence="1">
    <location>
        <begin position="134"/>
        <end position="166"/>
    </location>
</feature>
<feature type="compositionally biased region" description="Polar residues" evidence="1">
    <location>
        <begin position="141"/>
        <end position="159"/>
    </location>
</feature>
<reference evidence="3" key="1">
    <citation type="submission" date="2016-04" db="EMBL/GenBank/DDBJ databases">
        <authorList>
            <person name="Nguyen H.D."/>
            <person name="Samba Siva P."/>
            <person name="Cullis J."/>
            <person name="Levesque C.A."/>
            <person name="Hambleton S."/>
        </authorList>
    </citation>
    <scope>NUCLEOTIDE SEQUENCE</scope>
    <source>
        <strain evidence="3">DAOMC 236416</strain>
    </source>
</reference>
<organism evidence="3 4">
    <name type="scientific">Tilletia indica</name>
    <dbReference type="NCBI Taxonomy" id="43049"/>
    <lineage>
        <taxon>Eukaryota</taxon>
        <taxon>Fungi</taxon>
        <taxon>Dikarya</taxon>
        <taxon>Basidiomycota</taxon>
        <taxon>Ustilaginomycotina</taxon>
        <taxon>Exobasidiomycetes</taxon>
        <taxon>Tilletiales</taxon>
        <taxon>Tilletiaceae</taxon>
        <taxon>Tilletia</taxon>
    </lineage>
</organism>
<evidence type="ECO:0000313" key="3">
    <source>
        <dbReference type="EMBL" id="KAE8246720.1"/>
    </source>
</evidence>
<evidence type="ECO:0000313" key="4">
    <source>
        <dbReference type="Proteomes" id="UP000077521"/>
    </source>
</evidence>
<dbReference type="Gene3D" id="3.40.50.1010">
    <property type="entry name" value="5'-nuclease"/>
    <property type="match status" value="1"/>
</dbReference>
<accession>A0A177TGB9</accession>